<evidence type="ECO:0000256" key="3">
    <source>
        <dbReference type="ARBA" id="ARBA00023163"/>
    </source>
</evidence>
<sequence length="407" mass="46392">MEFDEQNFIDKCRMIHSAIKIDSWLCDTSGKIAARFVNHSLPVVVDRLSEEMVDINRAVRCLPQNSYYHYQNSYGLEYIAVGLWTGNAFQGTLLAGPVISGLSVVERMQDIFSANNLPIGQRKQLEEFYQSLPLLSEVELKDTGELIVNLCAHHQVKAHYFTADTPKPVLDPAHLQVDIEDNQQIIEKRYDLQNKLMHYIERGDKEAVHQAINFFSGIMDFSDRLPGNPVRAAKNIASVSNTLYRVAAERAGVHPVYLHNMSERFAILIEKTVTINNLEKLMAVMAEDYCDLVQQFSTGEYRPIVRKAVDFIQLNLGEKLSLEVVAAELFITPSHLSRKFKEDTGVSMTEFINQKRVEEAKWYLERDTIAVTDVALMVGFNDVNYFSKVFKRYTGMAPTAYVKENSM</sequence>
<dbReference type="PROSITE" id="PS01124">
    <property type="entry name" value="HTH_ARAC_FAMILY_2"/>
    <property type="match status" value="1"/>
</dbReference>
<dbReference type="PANTHER" id="PTHR43280:SF28">
    <property type="entry name" value="HTH-TYPE TRANSCRIPTIONAL ACTIVATOR RHAS"/>
    <property type="match status" value="1"/>
</dbReference>
<keyword evidence="6" id="KW-1185">Reference proteome</keyword>
<keyword evidence="3" id="KW-0804">Transcription</keyword>
<keyword evidence="2" id="KW-0238">DNA-binding</keyword>
<name>A0ABV7A966_9BACI</name>
<dbReference type="EMBL" id="JBHRRZ010000038">
    <property type="protein sequence ID" value="MFC2949642.1"/>
    <property type="molecule type" value="Genomic_DNA"/>
</dbReference>
<reference evidence="6" key="1">
    <citation type="journal article" date="2019" name="Int. J. Syst. Evol. Microbiol.">
        <title>The Global Catalogue of Microorganisms (GCM) 10K type strain sequencing project: providing services to taxonomists for standard genome sequencing and annotation.</title>
        <authorList>
            <consortium name="The Broad Institute Genomics Platform"/>
            <consortium name="The Broad Institute Genome Sequencing Center for Infectious Disease"/>
            <person name="Wu L."/>
            <person name="Ma J."/>
        </authorList>
    </citation>
    <scope>NUCLEOTIDE SEQUENCE [LARGE SCALE GENOMIC DNA]</scope>
    <source>
        <strain evidence="6">KCTC 13193</strain>
    </source>
</reference>
<keyword evidence="1" id="KW-0805">Transcription regulation</keyword>
<dbReference type="SMART" id="SM00342">
    <property type="entry name" value="HTH_ARAC"/>
    <property type="match status" value="1"/>
</dbReference>
<evidence type="ECO:0000313" key="6">
    <source>
        <dbReference type="Proteomes" id="UP001595387"/>
    </source>
</evidence>
<dbReference type="RefSeq" id="WP_390307614.1">
    <property type="nucleotide sequence ID" value="NZ_JBHRRZ010000038.1"/>
</dbReference>
<evidence type="ECO:0000256" key="1">
    <source>
        <dbReference type="ARBA" id="ARBA00023015"/>
    </source>
</evidence>
<dbReference type="SUPFAM" id="SSF46689">
    <property type="entry name" value="Homeodomain-like"/>
    <property type="match status" value="2"/>
</dbReference>
<dbReference type="PRINTS" id="PR00032">
    <property type="entry name" value="HTHARAC"/>
</dbReference>
<dbReference type="Gene3D" id="1.10.10.60">
    <property type="entry name" value="Homeodomain-like"/>
    <property type="match status" value="2"/>
</dbReference>
<comment type="caution">
    <text evidence="5">The sequence shown here is derived from an EMBL/GenBank/DDBJ whole genome shotgun (WGS) entry which is preliminary data.</text>
</comment>
<dbReference type="PANTHER" id="PTHR43280">
    <property type="entry name" value="ARAC-FAMILY TRANSCRIPTIONAL REGULATOR"/>
    <property type="match status" value="1"/>
</dbReference>
<dbReference type="InterPro" id="IPR020449">
    <property type="entry name" value="Tscrpt_reg_AraC-type_HTH"/>
</dbReference>
<evidence type="ECO:0000313" key="5">
    <source>
        <dbReference type="EMBL" id="MFC2949642.1"/>
    </source>
</evidence>
<gene>
    <name evidence="5" type="ORF">ACFODW_15075</name>
</gene>
<dbReference type="InterPro" id="IPR018062">
    <property type="entry name" value="HTH_AraC-typ_CS"/>
</dbReference>
<organism evidence="5 6">
    <name type="scientific">Virgibacillus sediminis</name>
    <dbReference type="NCBI Taxonomy" id="202260"/>
    <lineage>
        <taxon>Bacteria</taxon>
        <taxon>Bacillati</taxon>
        <taxon>Bacillota</taxon>
        <taxon>Bacilli</taxon>
        <taxon>Bacillales</taxon>
        <taxon>Bacillaceae</taxon>
        <taxon>Virgibacillus</taxon>
    </lineage>
</organism>
<dbReference type="Pfam" id="PF12833">
    <property type="entry name" value="HTH_18"/>
    <property type="match status" value="1"/>
</dbReference>
<feature type="domain" description="HTH araC/xylS-type" evidence="4">
    <location>
        <begin position="306"/>
        <end position="404"/>
    </location>
</feature>
<evidence type="ECO:0000259" key="4">
    <source>
        <dbReference type="PROSITE" id="PS01124"/>
    </source>
</evidence>
<evidence type="ECO:0000256" key="2">
    <source>
        <dbReference type="ARBA" id="ARBA00023125"/>
    </source>
</evidence>
<accession>A0ABV7A966</accession>
<protein>
    <submittedName>
        <fullName evidence="5">Helix-turn-helix transcriptional regulator</fullName>
    </submittedName>
</protein>
<dbReference type="InterPro" id="IPR018060">
    <property type="entry name" value="HTH_AraC"/>
</dbReference>
<dbReference type="InterPro" id="IPR009057">
    <property type="entry name" value="Homeodomain-like_sf"/>
</dbReference>
<dbReference type="PROSITE" id="PS00041">
    <property type="entry name" value="HTH_ARAC_FAMILY_1"/>
    <property type="match status" value="1"/>
</dbReference>
<dbReference type="Proteomes" id="UP001595387">
    <property type="component" value="Unassembled WGS sequence"/>
</dbReference>
<proteinExistence type="predicted"/>